<dbReference type="Proteomes" id="UP000825367">
    <property type="component" value="Chromosome"/>
</dbReference>
<organism evidence="1 2">
    <name type="scientific">Mycolicibacterium pallens</name>
    <dbReference type="NCBI Taxonomy" id="370524"/>
    <lineage>
        <taxon>Bacteria</taxon>
        <taxon>Bacillati</taxon>
        <taxon>Actinomycetota</taxon>
        <taxon>Actinomycetes</taxon>
        <taxon>Mycobacteriales</taxon>
        <taxon>Mycobacteriaceae</taxon>
        <taxon>Mycolicibacterium</taxon>
    </lineage>
</organism>
<accession>A0ABX8VKK2</accession>
<name>A0ABX8VKK2_9MYCO</name>
<keyword evidence="2" id="KW-1185">Reference proteome</keyword>
<gene>
    <name evidence="1" type="ORF">K0O64_07325</name>
</gene>
<dbReference type="RefSeq" id="WP_096310568.1">
    <property type="nucleotide sequence ID" value="NZ_BAAAVX010000007.1"/>
</dbReference>
<sequence length="144" mass="15917">MASIGSWRAPGTWAASRASSFRRASWWTGSADSSPTVYELPADVAARGSRGVLEYINQRTAPRGPVDVYLSDRHMAFESITGSATPTSIRLHRNDFDVIQRSGSSWLHDLDPPNPVLRALFHTFVASPRRIRSAVTKARHRAVT</sequence>
<dbReference type="EMBL" id="CP080333">
    <property type="protein sequence ID" value="QYL18324.1"/>
    <property type="molecule type" value="Genomic_DNA"/>
</dbReference>
<proteinExistence type="predicted"/>
<evidence type="ECO:0000313" key="1">
    <source>
        <dbReference type="EMBL" id="QYL18324.1"/>
    </source>
</evidence>
<protein>
    <submittedName>
        <fullName evidence="1">Uncharacterized protein</fullName>
    </submittedName>
</protein>
<evidence type="ECO:0000313" key="2">
    <source>
        <dbReference type="Proteomes" id="UP000825367"/>
    </source>
</evidence>
<reference evidence="1 2" key="1">
    <citation type="submission" date="2021-07" db="EMBL/GenBank/DDBJ databases">
        <title>Whole genome sequencing of non-tuberculosis mycobacteria type-strains.</title>
        <authorList>
            <person name="Igarashi Y."/>
            <person name="Osugi A."/>
            <person name="Mitarai S."/>
        </authorList>
    </citation>
    <scope>NUCLEOTIDE SEQUENCE [LARGE SCALE GENOMIC DNA]</scope>
    <source>
        <strain evidence="1 2">JCM 16370</strain>
    </source>
</reference>